<dbReference type="AlphaFoldDB" id="A0AAV2FQL4"/>
<reference evidence="2 3" key="1">
    <citation type="submission" date="2024-04" db="EMBL/GenBank/DDBJ databases">
        <authorList>
            <person name="Fracassetti M."/>
        </authorList>
    </citation>
    <scope>NUCLEOTIDE SEQUENCE [LARGE SCALE GENOMIC DNA]</scope>
</reference>
<dbReference type="EMBL" id="OZ034820">
    <property type="protein sequence ID" value="CAL1400661.1"/>
    <property type="molecule type" value="Genomic_DNA"/>
</dbReference>
<feature type="region of interest" description="Disordered" evidence="1">
    <location>
        <begin position="19"/>
        <end position="44"/>
    </location>
</feature>
<evidence type="ECO:0000313" key="3">
    <source>
        <dbReference type="Proteomes" id="UP001497516"/>
    </source>
</evidence>
<dbReference type="Proteomes" id="UP001497516">
    <property type="component" value="Chromosome 7"/>
</dbReference>
<evidence type="ECO:0000256" key="1">
    <source>
        <dbReference type="SAM" id="MobiDB-lite"/>
    </source>
</evidence>
<protein>
    <submittedName>
        <fullName evidence="2">Uncharacterized protein</fullName>
    </submittedName>
</protein>
<keyword evidence="3" id="KW-1185">Reference proteome</keyword>
<sequence>MRSTLIEVLTAPASDGLRSVASGPPLDRRLIQRSPSPLPRKHRPHLSGAVFSLAWRKTHLQGAVYT</sequence>
<evidence type="ECO:0000313" key="2">
    <source>
        <dbReference type="EMBL" id="CAL1400661.1"/>
    </source>
</evidence>
<gene>
    <name evidence="2" type="ORF">LTRI10_LOCUS40774</name>
</gene>
<name>A0AAV2FQL4_9ROSI</name>
<organism evidence="2 3">
    <name type="scientific">Linum trigynum</name>
    <dbReference type="NCBI Taxonomy" id="586398"/>
    <lineage>
        <taxon>Eukaryota</taxon>
        <taxon>Viridiplantae</taxon>
        <taxon>Streptophyta</taxon>
        <taxon>Embryophyta</taxon>
        <taxon>Tracheophyta</taxon>
        <taxon>Spermatophyta</taxon>
        <taxon>Magnoliopsida</taxon>
        <taxon>eudicotyledons</taxon>
        <taxon>Gunneridae</taxon>
        <taxon>Pentapetalae</taxon>
        <taxon>rosids</taxon>
        <taxon>fabids</taxon>
        <taxon>Malpighiales</taxon>
        <taxon>Linaceae</taxon>
        <taxon>Linum</taxon>
    </lineage>
</organism>
<accession>A0AAV2FQL4</accession>
<proteinExistence type="predicted"/>